<dbReference type="PROSITE" id="PS51257">
    <property type="entry name" value="PROKAR_LIPOPROTEIN"/>
    <property type="match status" value="1"/>
</dbReference>
<dbReference type="EMBL" id="JRYB01000001">
    <property type="protein sequence ID" value="OIJ43914.1"/>
    <property type="molecule type" value="Genomic_DNA"/>
</dbReference>
<keyword evidence="2" id="KW-0732">Signal</keyword>
<organism evidence="3 4">
    <name type="scientific">Massilia timonae</name>
    <dbReference type="NCBI Taxonomy" id="47229"/>
    <lineage>
        <taxon>Bacteria</taxon>
        <taxon>Pseudomonadati</taxon>
        <taxon>Pseudomonadota</taxon>
        <taxon>Betaproteobacteria</taxon>
        <taxon>Burkholderiales</taxon>
        <taxon>Oxalobacteraceae</taxon>
        <taxon>Telluria group</taxon>
        <taxon>Massilia</taxon>
    </lineage>
</organism>
<feature type="signal peptide" evidence="2">
    <location>
        <begin position="1"/>
        <end position="21"/>
    </location>
</feature>
<dbReference type="InterPro" id="IPR019734">
    <property type="entry name" value="TPR_rpt"/>
</dbReference>
<feature type="repeat" description="TPR" evidence="1">
    <location>
        <begin position="233"/>
        <end position="266"/>
    </location>
</feature>
<proteinExistence type="predicted"/>
<comment type="caution">
    <text evidence="3">The sequence shown here is derived from an EMBL/GenBank/DDBJ whole genome shotgun (WGS) entry which is preliminary data.</text>
</comment>
<keyword evidence="1" id="KW-0802">TPR repeat</keyword>
<dbReference type="SMART" id="SM00028">
    <property type="entry name" value="TPR"/>
    <property type="match status" value="2"/>
</dbReference>
<evidence type="ECO:0000313" key="3">
    <source>
        <dbReference type="EMBL" id="OIJ43914.1"/>
    </source>
</evidence>
<sequence>MKRLVTGLLSLSLLLGGCASTAPTSPPSSALFADERFAPPSEPVGAQGLFALSPAMRDYLHSAAFTQRLRSKGMRHGLLDALYSKTDLKLEYESRITRTASETYEARMGNCLSLVIMTAAFAKELGMPVRFQSVEVADSWSRSAGIYLSSAHINIGLGQHASEVLRGYDPERVLVVDFIPREEAASLRTRALEEEDVVALYLNNRAAEALIQDRIIDAYWWARAAVAARPGTATTLNTLAVIYHRHGELALAERAYQAALAREPENLAVLRNLEPLLVTLGRPLEAQALAKRIAAIEPTPPYHYFDKGMAALKAGDFDAAVALFAREVKRSPYNDEFRFWLGIAHLKLGHLGDAREHIALAVDHSTRGDMREVYSAKLAHLRRVATTGTRLR</sequence>
<feature type="chain" id="PRO_5010380044" evidence="2">
    <location>
        <begin position="22"/>
        <end position="392"/>
    </location>
</feature>
<protein>
    <submittedName>
        <fullName evidence="3">Tetratricopeptide repeat family protein</fullName>
    </submittedName>
</protein>
<accession>A0A1S2NGS7</accession>
<dbReference type="Pfam" id="PF13432">
    <property type="entry name" value="TPR_16"/>
    <property type="match status" value="1"/>
</dbReference>
<dbReference type="PROSITE" id="PS50005">
    <property type="entry name" value="TPR"/>
    <property type="match status" value="2"/>
</dbReference>
<dbReference type="InterPro" id="IPR011990">
    <property type="entry name" value="TPR-like_helical_dom_sf"/>
</dbReference>
<evidence type="ECO:0000313" key="4">
    <source>
        <dbReference type="Proteomes" id="UP000180246"/>
    </source>
</evidence>
<feature type="repeat" description="TPR" evidence="1">
    <location>
        <begin position="301"/>
        <end position="334"/>
    </location>
</feature>
<gene>
    <name evidence="3" type="ORF">LO55_1983</name>
</gene>
<name>A0A1S2NGS7_9BURK</name>
<evidence type="ECO:0000256" key="1">
    <source>
        <dbReference type="PROSITE-ProRule" id="PRU00339"/>
    </source>
</evidence>
<reference evidence="3 4" key="1">
    <citation type="submission" date="2014-10" db="EMBL/GenBank/DDBJ databases">
        <authorList>
            <person name="Seo M.-J."/>
            <person name="Seok Y.J."/>
            <person name="Cha I.-T."/>
        </authorList>
    </citation>
    <scope>NUCLEOTIDE SEQUENCE [LARGE SCALE GENOMIC DNA]</scope>
    <source>
        <strain evidence="3 4">NEU</strain>
    </source>
</reference>
<dbReference type="RefSeq" id="WP_071361313.1">
    <property type="nucleotide sequence ID" value="NZ_JRYB01000001.1"/>
</dbReference>
<evidence type="ECO:0000256" key="2">
    <source>
        <dbReference type="SAM" id="SignalP"/>
    </source>
</evidence>
<dbReference type="Proteomes" id="UP000180246">
    <property type="component" value="Unassembled WGS sequence"/>
</dbReference>
<dbReference type="AlphaFoldDB" id="A0A1S2NGS7"/>
<dbReference type="SUPFAM" id="SSF48452">
    <property type="entry name" value="TPR-like"/>
    <property type="match status" value="1"/>
</dbReference>
<dbReference type="Gene3D" id="1.25.40.10">
    <property type="entry name" value="Tetratricopeptide repeat domain"/>
    <property type="match status" value="1"/>
</dbReference>